<name>A0A443SS13_9ACAR</name>
<feature type="region of interest" description="Disordered" evidence="10">
    <location>
        <begin position="1"/>
        <end position="59"/>
    </location>
</feature>
<comment type="subcellular location">
    <subcellularLocation>
        <location evidence="1">Cytoplasm</location>
    </subcellularLocation>
</comment>
<keyword evidence="4" id="KW-0479">Metal-binding</keyword>
<dbReference type="AlphaFoldDB" id="A0A443SS13"/>
<evidence type="ECO:0000256" key="6">
    <source>
        <dbReference type="ARBA" id="ARBA00022833"/>
    </source>
</evidence>
<dbReference type="PANTHER" id="PTHR12983">
    <property type="entry name" value="RING FINGER 10 FAMILY MEMBER"/>
    <property type="match status" value="1"/>
</dbReference>
<dbReference type="GO" id="GO:0000976">
    <property type="term" value="F:transcription cis-regulatory region binding"/>
    <property type="evidence" value="ECO:0007669"/>
    <property type="project" value="TreeGrafter"/>
</dbReference>
<dbReference type="STRING" id="299467.A0A443SS13"/>
<dbReference type="SUPFAM" id="SSF57850">
    <property type="entry name" value="RING/U-box"/>
    <property type="match status" value="1"/>
</dbReference>
<accession>A0A443SS13</accession>
<feature type="compositionally biased region" description="Polar residues" evidence="10">
    <location>
        <begin position="1"/>
        <end position="19"/>
    </location>
</feature>
<evidence type="ECO:0000256" key="10">
    <source>
        <dbReference type="SAM" id="MobiDB-lite"/>
    </source>
</evidence>
<organism evidence="12 13">
    <name type="scientific">Leptotrombidium deliense</name>
    <dbReference type="NCBI Taxonomy" id="299467"/>
    <lineage>
        <taxon>Eukaryota</taxon>
        <taxon>Metazoa</taxon>
        <taxon>Ecdysozoa</taxon>
        <taxon>Arthropoda</taxon>
        <taxon>Chelicerata</taxon>
        <taxon>Arachnida</taxon>
        <taxon>Acari</taxon>
        <taxon>Acariformes</taxon>
        <taxon>Trombidiformes</taxon>
        <taxon>Prostigmata</taxon>
        <taxon>Anystina</taxon>
        <taxon>Parasitengona</taxon>
        <taxon>Trombiculoidea</taxon>
        <taxon>Trombiculidae</taxon>
        <taxon>Leptotrombidium</taxon>
    </lineage>
</organism>
<evidence type="ECO:0000256" key="3">
    <source>
        <dbReference type="ARBA" id="ARBA00022490"/>
    </source>
</evidence>
<feature type="compositionally biased region" description="Basic and acidic residues" evidence="10">
    <location>
        <begin position="40"/>
        <end position="54"/>
    </location>
</feature>
<dbReference type="GO" id="GO:0045944">
    <property type="term" value="P:positive regulation of transcription by RNA polymerase II"/>
    <property type="evidence" value="ECO:0007669"/>
    <property type="project" value="TreeGrafter"/>
</dbReference>
<dbReference type="PROSITE" id="PS50089">
    <property type="entry name" value="ZF_RING_2"/>
    <property type="match status" value="1"/>
</dbReference>
<dbReference type="GO" id="GO:0008270">
    <property type="term" value="F:zinc ion binding"/>
    <property type="evidence" value="ECO:0007669"/>
    <property type="project" value="UniProtKB-KW"/>
</dbReference>
<proteinExistence type="inferred from homology"/>
<dbReference type="InterPro" id="IPR013083">
    <property type="entry name" value="Znf_RING/FYVE/PHD"/>
</dbReference>
<dbReference type="PROSITE" id="PS00518">
    <property type="entry name" value="ZF_RING_1"/>
    <property type="match status" value="1"/>
</dbReference>
<dbReference type="InterPro" id="IPR017907">
    <property type="entry name" value="Znf_RING_CS"/>
</dbReference>
<keyword evidence="6" id="KW-0862">Zinc</keyword>
<dbReference type="Proteomes" id="UP000288716">
    <property type="component" value="Unassembled WGS sequence"/>
</dbReference>
<feature type="domain" description="RING-type" evidence="11">
    <location>
        <begin position="184"/>
        <end position="225"/>
    </location>
</feature>
<reference evidence="12 13" key="1">
    <citation type="journal article" date="2018" name="Gigascience">
        <title>Genomes of trombidid mites reveal novel predicted allergens and laterally-transferred genes associated with secondary metabolism.</title>
        <authorList>
            <person name="Dong X."/>
            <person name="Chaisiri K."/>
            <person name="Xia D."/>
            <person name="Armstrong S.D."/>
            <person name="Fang Y."/>
            <person name="Donnelly M.J."/>
            <person name="Kadowaki T."/>
            <person name="McGarry J.W."/>
            <person name="Darby A.C."/>
            <person name="Makepeace B.L."/>
        </authorList>
    </citation>
    <scope>NUCLEOTIDE SEQUENCE [LARGE SCALE GENOMIC DNA]</scope>
    <source>
        <strain evidence="12">UoL-UT</strain>
    </source>
</reference>
<evidence type="ECO:0000256" key="2">
    <source>
        <dbReference type="ARBA" id="ARBA00008117"/>
    </source>
</evidence>
<dbReference type="Pfam" id="PF13445">
    <property type="entry name" value="zf-RING_UBOX"/>
    <property type="match status" value="1"/>
</dbReference>
<evidence type="ECO:0000256" key="1">
    <source>
        <dbReference type="ARBA" id="ARBA00004496"/>
    </source>
</evidence>
<dbReference type="Gene3D" id="3.30.40.10">
    <property type="entry name" value="Zinc/RING finger domain, C3HC4 (zinc finger)"/>
    <property type="match status" value="1"/>
</dbReference>
<dbReference type="InterPro" id="IPR027370">
    <property type="entry name" value="Znf-RING_euk"/>
</dbReference>
<protein>
    <recommendedName>
        <fullName evidence="7">E3 ubiquitin-protein ligase RNF10</fullName>
    </recommendedName>
    <alternativeName>
        <fullName evidence="8">RING finger protein 10</fullName>
    </alternativeName>
</protein>
<keyword evidence="5 9" id="KW-0863">Zinc-finger</keyword>
<evidence type="ECO:0000256" key="8">
    <source>
        <dbReference type="ARBA" id="ARBA00035390"/>
    </source>
</evidence>
<evidence type="ECO:0000313" key="12">
    <source>
        <dbReference type="EMBL" id="RWS30255.1"/>
    </source>
</evidence>
<dbReference type="PANTHER" id="PTHR12983:SF9">
    <property type="entry name" value="E3 UBIQUITIN-PROTEIN LIGASE RNF10"/>
    <property type="match status" value="1"/>
</dbReference>
<comment type="caution">
    <text evidence="12">The sequence shown here is derived from an EMBL/GenBank/DDBJ whole genome shotgun (WGS) entry which is preliminary data.</text>
</comment>
<dbReference type="VEuPathDB" id="VectorBase:LDEU001785"/>
<evidence type="ECO:0000313" key="13">
    <source>
        <dbReference type="Proteomes" id="UP000288716"/>
    </source>
</evidence>
<evidence type="ECO:0000256" key="5">
    <source>
        <dbReference type="ARBA" id="ARBA00022771"/>
    </source>
</evidence>
<sequence>MTSNAQASVSKPNVTLNNSEKGKQQDNGLHNLRFARNWNKKRETFNNPKPERKTNAVSKKLPLERRGRQKGAELDFWDNHLNVDLVGSERVDSKHFSSKKHNLNHLLNFSFTPRETTHESRCNQKYARNIMKHSKGRFLQANCQFIVKKGNDYSKHKIDADLPVDWDLVEEVRFHSLSSESIVCPICLHAPTAAKITKCGHIYCWSCMLHYLALSDQSYRKCPICFDAVYRQDLRSVLSVPKIDFKVGDEIVMCLMKRKKGSTISVPAPEKYEADLVSIEDDVTLYHKLLIASPSQVLRLIVSREKEQLEKQMVEEGNTPEVCFIESALQTLKEREASLKIASTTFEDVEVGASALPSCSPPSDFEIQKKHVEKDDYYFYQSKDGQHIYLHSLNVRMLCKEYGSLEQSPTEVKARIVEVEWSSMSEEGRKRHRYMQHLPLSCEFRIVELLLKPPILSEETVATFKVENSHRENERKRRAREEHKRDKHLKVEQQKRIHGIYPLPRYQLNNLHHFPICSNDSVTSPPSPTVSEVSLVQDTNDVKKEENENVLETQGKLPSFASMLKDGKKMNLATALVAEGEKNVVITDVEGYCSKPTHQYSLSDAFEAALILKDSKRKKKRKK</sequence>
<dbReference type="SMART" id="SM00184">
    <property type="entry name" value="RING"/>
    <property type="match status" value="1"/>
</dbReference>
<evidence type="ECO:0000256" key="4">
    <source>
        <dbReference type="ARBA" id="ARBA00022723"/>
    </source>
</evidence>
<evidence type="ECO:0000256" key="9">
    <source>
        <dbReference type="PROSITE-ProRule" id="PRU00175"/>
    </source>
</evidence>
<dbReference type="InterPro" id="IPR001841">
    <property type="entry name" value="Znf_RING"/>
</dbReference>
<keyword evidence="13" id="KW-1185">Reference proteome</keyword>
<keyword evidence="3" id="KW-0963">Cytoplasm</keyword>
<dbReference type="InterPro" id="IPR039739">
    <property type="entry name" value="MAG2/RNF10"/>
</dbReference>
<comment type="similarity">
    <text evidence="2">Belongs to the RNF10 family.</text>
</comment>
<dbReference type="CDD" id="cd16536">
    <property type="entry name" value="RING-HC_RNF10"/>
    <property type="match status" value="1"/>
</dbReference>
<dbReference type="EMBL" id="NCKV01000578">
    <property type="protein sequence ID" value="RWS30255.1"/>
    <property type="molecule type" value="Genomic_DNA"/>
</dbReference>
<evidence type="ECO:0000259" key="11">
    <source>
        <dbReference type="PROSITE" id="PS50089"/>
    </source>
</evidence>
<dbReference type="GO" id="GO:0005737">
    <property type="term" value="C:cytoplasm"/>
    <property type="evidence" value="ECO:0007669"/>
    <property type="project" value="UniProtKB-SubCell"/>
</dbReference>
<evidence type="ECO:0000256" key="7">
    <source>
        <dbReference type="ARBA" id="ARBA00035131"/>
    </source>
</evidence>
<dbReference type="OrthoDB" id="10064108at2759"/>
<feature type="region of interest" description="Disordered" evidence="10">
    <location>
        <begin position="467"/>
        <end position="493"/>
    </location>
</feature>
<gene>
    <name evidence="12" type="ORF">B4U80_09593</name>
</gene>